<dbReference type="InterPro" id="IPR055530">
    <property type="entry name" value="DUF7104"/>
</dbReference>
<evidence type="ECO:0000313" key="2">
    <source>
        <dbReference type="EMBL" id="EHA21123.1"/>
    </source>
</evidence>
<comment type="caution">
    <text evidence="2">The sequence shown here is derived from an EMBL/GenBank/DDBJ whole genome shotgun (WGS) entry which is preliminary data.</text>
</comment>
<evidence type="ECO:0000313" key="3">
    <source>
        <dbReference type="Proteomes" id="UP000009038"/>
    </source>
</evidence>
<proteinExistence type="predicted"/>
<dbReference type="PANTHER" id="PTHR24148">
    <property type="entry name" value="ANKYRIN REPEAT DOMAIN-CONTAINING PROTEIN 39 HOMOLOG-RELATED"/>
    <property type="match status" value="1"/>
</dbReference>
<accession>G3Y727</accession>
<feature type="domain" description="Heterokaryon incompatibility" evidence="1">
    <location>
        <begin position="61"/>
        <end position="197"/>
    </location>
</feature>
<dbReference type="Pfam" id="PF23397">
    <property type="entry name" value="DUF7104"/>
    <property type="match status" value="16"/>
</dbReference>
<organism evidence="2 3">
    <name type="scientific">Aspergillus niger (strain ATCC 1015 / CBS 113.46 / FGSC A1144 / LSHB Ac4 / NCTC 3858a / NRRL 328 / USDA 3528.7)</name>
    <dbReference type="NCBI Taxonomy" id="380704"/>
    <lineage>
        <taxon>Eukaryota</taxon>
        <taxon>Fungi</taxon>
        <taxon>Dikarya</taxon>
        <taxon>Ascomycota</taxon>
        <taxon>Pezizomycotina</taxon>
        <taxon>Eurotiomycetes</taxon>
        <taxon>Eurotiomycetidae</taxon>
        <taxon>Eurotiales</taxon>
        <taxon>Aspergillaceae</taxon>
        <taxon>Aspergillus</taxon>
        <taxon>Aspergillus subgen. Circumdati</taxon>
    </lineage>
</organism>
<dbReference type="Pfam" id="PF06985">
    <property type="entry name" value="HET"/>
    <property type="match status" value="1"/>
</dbReference>
<dbReference type="InterPro" id="IPR052895">
    <property type="entry name" value="HetReg/Transcr_Mod"/>
</dbReference>
<dbReference type="Gene3D" id="1.20.5.340">
    <property type="match status" value="1"/>
</dbReference>
<dbReference type="EMBL" id="ACJE01000015">
    <property type="protein sequence ID" value="EHA21123.1"/>
    <property type="molecule type" value="Genomic_DNA"/>
</dbReference>
<reference evidence="2 3" key="1">
    <citation type="journal article" date="2011" name="Genome Res.">
        <title>Comparative genomics of citric-acid-producing Aspergillus niger ATCC 1015 versus enzyme-producing CBS 513.88.</title>
        <authorList>
            <person name="Andersen M.R."/>
            <person name="Salazar M.P."/>
            <person name="Schaap P.J."/>
            <person name="van de Vondervoort P.J."/>
            <person name="Culley D."/>
            <person name="Thykaer J."/>
            <person name="Frisvad J.C."/>
            <person name="Nielsen K.F."/>
            <person name="Albang R."/>
            <person name="Albermann K."/>
            <person name="Berka R.M."/>
            <person name="Braus G.H."/>
            <person name="Braus-Stromeyer S.A."/>
            <person name="Corrochano L.M."/>
            <person name="Dai Z."/>
            <person name="van Dijck P.W."/>
            <person name="Hofmann G."/>
            <person name="Lasure L.L."/>
            <person name="Magnuson J.K."/>
            <person name="Menke H."/>
            <person name="Meijer M."/>
            <person name="Meijer S.L."/>
            <person name="Nielsen J.B."/>
            <person name="Nielsen M.L."/>
            <person name="van Ooyen A.J."/>
            <person name="Pel H.J."/>
            <person name="Poulsen L."/>
            <person name="Samson R.A."/>
            <person name="Stam H."/>
            <person name="Tsang A."/>
            <person name="van den Brink J.M."/>
            <person name="Atkins A."/>
            <person name="Aerts A."/>
            <person name="Shapiro H."/>
            <person name="Pangilinan J."/>
            <person name="Salamov A."/>
            <person name="Lou Y."/>
            <person name="Lindquist E."/>
            <person name="Lucas S."/>
            <person name="Grimwood J."/>
            <person name="Grigoriev I.V."/>
            <person name="Kubicek C.P."/>
            <person name="Martinez D."/>
            <person name="van Peij N.N."/>
            <person name="Roubos J.A."/>
            <person name="Nielsen J."/>
            <person name="Baker S.E."/>
        </authorList>
    </citation>
    <scope>NUCLEOTIDE SEQUENCE [LARGE SCALE GENOMIC DNA]</scope>
    <source>
        <strain evidence="3">ATCC 1015 / CBS 113.46 / FGSC A1144 / LSHB Ac4 / NCTC 3858a / NRRL 328 / USDA 3528.7</strain>
    </source>
</reference>
<sequence>MSSTSEQVSNRVSTPFTYSSLPLEPNTTRMIRLLPNRDKSAPIQCELFNYNISRLGEEHLYEALSYVWGSPDRSRSIILDGCRFLITESLHTALLRLRDRQLERILWVDAISIKQDNDNDNDNEKSKQIPLMPMIYAQARRVLVWLGEAQEYGDKALEILGNLGRKQISMPIEEKDREKCEKLLQRDWFRRIWVLQEVGLAQYVTIMCGSVQINGQVFCEGLENMKPSPALMAGISPVSFLIRGAPFRSHDEHHSTATLSIGELVSMYRNHKATVQHDKIYALLGLSTNSAALIPNYQLAWHEVFKQLVENVFPECSVETWCGCDLAIIKGKGWVLGYVYSVSDFMESSQQTFKILCNQNCRQLGYQNNWETEWSLQASGELVQDGDIICLLEGLSEPSILRLCADYYAVVTPVVKPKKQVQKEEDDVMVSESCPMHGLCDILLVWKLSQLEDKADLQSLSSAIENTPQYHSEVEQRLNHTTFLMVDAAMEITKLGIFGKRALENILFQRRIKDLDAECLIQNRRVSRNFESAVKQALWQPSELFDVWKEVLEVSARKPEPCDNRVLMIIIRCLTEKLPVSEGVIKTLAVSSTEHGYEILQQLLEHCGDRLPVSEQVIKVAASNRWQGGQILQQLLKRYGDRLPVSEEVVQVAAANESQGDQIMQQLLGHYGNKLPVSEEIVKITAANEEQGDQILQQLLKHHGDKLPVPEEVVMILAASSTGYKYGILQQLLELHGNKLPVSEEVVKVAAANEHQGDQIMQQLLKQYGDRLPVPEKIAKIAAVNREQGDQIMQQLLKHHGDKLPVSEEVVKEAAANESQGDQIMQRLLKYYGNKLSVSEEVVKVAAANEHQGDQIMRQLLKHHRDKLPVSEEIVKTAAANKFQGDQILQQLLEWYGTRLAVSGEIVQEAAGNEYQGDQIMQQLLKHYGDRLPVPEEVVMMLAASSTGYKYGILQQLLKHCGERLPVTEEVVKIAAANEYQGGQIMQQLLKRYRDRLPVSEEVVQVAAANESQGDQIMQQLLGHYGNKLPILQQLLKCYGDRLAVCEEVVQVAAANESQGDQIMQRLLEYYGDRLPVSEQVVKEAVSNELQGDWITQRLLKHYGDRLPVSEEVVKVAAANGAQGYRIMQRFLKYHGDRLPVSEEVVKVAASNRWRGGQILQQLLERYGDRLPVSEEVVQVATANESQGDQIMQQLLEHYGDRHRFLERWIRQQQ</sequence>
<dbReference type="OrthoDB" id="3477286at2759"/>
<protein>
    <recommendedName>
        <fullName evidence="1">Heterokaryon incompatibility domain-containing protein</fullName>
    </recommendedName>
</protein>
<dbReference type="AlphaFoldDB" id="G3Y727"/>
<dbReference type="InterPro" id="IPR010730">
    <property type="entry name" value="HET"/>
</dbReference>
<gene>
    <name evidence="2" type="ORF">ASPNIDRAFT_45633</name>
</gene>
<name>G3Y727_ASPNA</name>
<dbReference type="Proteomes" id="UP000009038">
    <property type="component" value="Unassembled WGS sequence"/>
</dbReference>
<evidence type="ECO:0000259" key="1">
    <source>
        <dbReference type="Pfam" id="PF06985"/>
    </source>
</evidence>
<dbReference type="STRING" id="380704.G3Y727"/>
<dbReference type="HOGENOM" id="CLU_004184_9_2_1"/>
<dbReference type="PANTHER" id="PTHR24148:SF78">
    <property type="entry name" value="HETEROKARYON INCOMPATIBILITY DOMAIN-CONTAINING PROTEIN"/>
    <property type="match status" value="1"/>
</dbReference>